<dbReference type="PANTHER" id="PTHR22914">
    <property type="entry name" value="CHITIN SYNTHASE"/>
    <property type="match status" value="1"/>
</dbReference>
<feature type="compositionally biased region" description="Low complexity" evidence="7">
    <location>
        <begin position="190"/>
        <end position="199"/>
    </location>
</feature>
<dbReference type="EC" id="2.4.1.16" evidence="2"/>
<feature type="transmembrane region" description="Helical" evidence="8">
    <location>
        <begin position="922"/>
        <end position="941"/>
    </location>
</feature>
<dbReference type="GO" id="GO:0030428">
    <property type="term" value="C:cell septum"/>
    <property type="evidence" value="ECO:0007669"/>
    <property type="project" value="TreeGrafter"/>
</dbReference>
<dbReference type="CDD" id="cd04190">
    <property type="entry name" value="Chitin_synth_C"/>
    <property type="match status" value="1"/>
</dbReference>
<dbReference type="GO" id="GO:0016020">
    <property type="term" value="C:membrane"/>
    <property type="evidence" value="ECO:0007669"/>
    <property type="project" value="UniProtKB-SubCell"/>
</dbReference>
<name>A0A061AQI3_CYBFA</name>
<evidence type="ECO:0000313" key="10">
    <source>
        <dbReference type="EMBL" id="CDR37623.1"/>
    </source>
</evidence>
<dbReference type="GO" id="GO:0004100">
    <property type="term" value="F:chitin synthase activity"/>
    <property type="evidence" value="ECO:0007669"/>
    <property type="project" value="UniProtKB-EC"/>
</dbReference>
<dbReference type="AlphaFoldDB" id="A0A061AQI3"/>
<feature type="compositionally biased region" description="Polar residues" evidence="7">
    <location>
        <begin position="23"/>
        <end position="40"/>
    </location>
</feature>
<dbReference type="GO" id="GO:0006031">
    <property type="term" value="P:chitin biosynthetic process"/>
    <property type="evidence" value="ECO:0007669"/>
    <property type="project" value="TreeGrafter"/>
</dbReference>
<accession>A0A061AQI3</accession>
<dbReference type="InterPro" id="IPR004835">
    <property type="entry name" value="Chitin_synth"/>
</dbReference>
<evidence type="ECO:0000256" key="5">
    <source>
        <dbReference type="ARBA" id="ARBA00022989"/>
    </source>
</evidence>
<organism evidence="10">
    <name type="scientific">Cyberlindnera fabianii</name>
    <name type="common">Yeast</name>
    <name type="synonym">Hansenula fabianii</name>
    <dbReference type="NCBI Taxonomy" id="36022"/>
    <lineage>
        <taxon>Eukaryota</taxon>
        <taxon>Fungi</taxon>
        <taxon>Dikarya</taxon>
        <taxon>Ascomycota</taxon>
        <taxon>Saccharomycotina</taxon>
        <taxon>Saccharomycetes</taxon>
        <taxon>Phaffomycetales</taxon>
        <taxon>Phaffomycetaceae</taxon>
        <taxon>Cyberlindnera</taxon>
    </lineage>
</organism>
<feature type="domain" description="Chitin synthase N-terminal" evidence="9">
    <location>
        <begin position="254"/>
        <end position="318"/>
    </location>
</feature>
<feature type="compositionally biased region" description="Polar residues" evidence="7">
    <location>
        <begin position="52"/>
        <end position="70"/>
    </location>
</feature>
<dbReference type="Pfam" id="PF01644">
    <property type="entry name" value="Chitin_synth_1"/>
    <property type="match status" value="1"/>
</dbReference>
<evidence type="ECO:0000259" key="9">
    <source>
        <dbReference type="Pfam" id="PF08407"/>
    </source>
</evidence>
<dbReference type="GO" id="GO:0071944">
    <property type="term" value="C:cell periphery"/>
    <property type="evidence" value="ECO:0007669"/>
    <property type="project" value="TreeGrafter"/>
</dbReference>
<reference evidence="10" key="1">
    <citation type="journal article" date="2014" name="Genome Announc.">
        <title>Genome sequence of the yeast Cyberlindnera fabianii (Hansenula fabianii).</title>
        <authorList>
            <person name="Freel K.C."/>
            <person name="Sarilar V."/>
            <person name="Neuveglise C."/>
            <person name="Devillers H."/>
            <person name="Friedrich A."/>
            <person name="Schacherer J."/>
        </authorList>
    </citation>
    <scope>NUCLEOTIDE SEQUENCE</scope>
    <source>
        <strain evidence="10">YJS4271</strain>
    </source>
</reference>
<feature type="transmembrane region" description="Helical" evidence="8">
    <location>
        <begin position="783"/>
        <end position="805"/>
    </location>
</feature>
<dbReference type="InterPro" id="IPR029044">
    <property type="entry name" value="Nucleotide-diphossugar_trans"/>
</dbReference>
<keyword evidence="5 8" id="KW-1133">Transmembrane helix</keyword>
<evidence type="ECO:0000256" key="6">
    <source>
        <dbReference type="ARBA" id="ARBA00023136"/>
    </source>
</evidence>
<protein>
    <recommendedName>
        <fullName evidence="2">chitin synthase</fullName>
        <ecNumber evidence="2">2.4.1.16</ecNumber>
    </recommendedName>
</protein>
<sequence>MSNPFDDEYDNKYGHQPSRPQPARTTDSSRSFQSGASNFNAFPAQEPADTRYSPSVFNRRPQQQQYQPSNYDEFHTPYGSPEKPAVMSPAFAADTPRKQWTELESPKRKKQSTVIVIDDEDEYEDNRGFARSGAYSIERSSTRMSNSTASSSRILPPPKPIFSASTFAAANHAHTMQPETIPRLDQGRLSSGSTVFSGSSDDDKAFNEKLEQHASAYSGDTFDSYYEDDDVFGDNMAYEVPETAQPRRHKSMIRKKFVPENGNLVLENPVPTKLASILPRRDEDEFLFMRYSACTSEPHEFESAGFTLRAAKYNREIEICICITMYNENEIDFTRTMHSVMQNIAMLCKRKKSRMWGPDGWKKVQVCIVSDGRAKINQNVLDVLSVMGVYQEGIAKSFVNNKEVKSHVFEYTTQISLNQDLEINSSESGLVPVQILFLLKEKNQKKINSHRWLFEAICPILEPNVVVLLDVGTKPNLGCIYHLWKAFDRDSNVAGAAGEIKALKGKLGYKLLNPLVASQNFEYKMSNILDKPLESSFGYISVLPGALSAYRYKALLNHEDGTGPLNSYFKGESINEGPNRDVFSANMYLAEDRILCWELVAKKNSKWLLKYVQDAKGETDLPENVAEFIAQRRRWLNGALFAAFYAQLHFRQIWQTSHSWTRKFFFHIEFLYQSVTLLFNWFSVANYYLTFYYLAGSLIGSSLVPHNGGFWLFTIFNYICLGTICSTFIISMGNRPHGAQYLFMTSMALLAIVAVFSVTLGFISIGHTVNAHSGGEDGSNRAFFNIIVSLLSTYGLYAFISIMYLDPWHILTCSVQYFLLLPSYTITLQIFAFCNTHDVSWGTKGDNNPAKSLGSAIIKKDSHGHEIVEVVEDPVDQVDIESSYQGVLNNISIQRVRNKNPEKQPKQPIPDDDYYRDVRTRVVLTWLITNMILIMSIIQVYDPEDAYKNKYLAFILWSVAALALFRVIGSLSFLCVKCARSIMEMRQKMDDGSRRDIKSKFSFKKMFSRQK</sequence>
<dbReference type="VEuPathDB" id="FungiDB:BON22_0252"/>
<evidence type="ECO:0000256" key="2">
    <source>
        <dbReference type="ARBA" id="ARBA00012543"/>
    </source>
</evidence>
<feature type="transmembrane region" description="Helical" evidence="8">
    <location>
        <begin position="670"/>
        <end position="689"/>
    </location>
</feature>
<dbReference type="PANTHER" id="PTHR22914:SF38">
    <property type="entry name" value="CHITIN SYNTHASE 2"/>
    <property type="match status" value="1"/>
</dbReference>
<keyword evidence="4 8" id="KW-0812">Transmembrane</keyword>
<evidence type="ECO:0000256" key="7">
    <source>
        <dbReference type="SAM" id="MobiDB-lite"/>
    </source>
</evidence>
<feature type="transmembrane region" description="Helical" evidence="8">
    <location>
        <begin position="742"/>
        <end position="763"/>
    </location>
</feature>
<comment type="subcellular location">
    <subcellularLocation>
        <location evidence="1">Membrane</location>
        <topology evidence="1">Multi-pass membrane protein</topology>
    </subcellularLocation>
</comment>
<dbReference type="OrthoDB" id="26569at2759"/>
<gene>
    <name evidence="10" type="ORF">CYFA0S_01e13542g</name>
</gene>
<dbReference type="InterPro" id="IPR013616">
    <property type="entry name" value="Chitin_synth_N"/>
</dbReference>
<evidence type="ECO:0000256" key="3">
    <source>
        <dbReference type="ARBA" id="ARBA00022676"/>
    </source>
</evidence>
<evidence type="ECO:0000256" key="8">
    <source>
        <dbReference type="SAM" id="Phobius"/>
    </source>
</evidence>
<evidence type="ECO:0000256" key="4">
    <source>
        <dbReference type="ARBA" id="ARBA00022692"/>
    </source>
</evidence>
<feature type="transmembrane region" description="Helical" evidence="8">
    <location>
        <begin position="709"/>
        <end position="730"/>
    </location>
</feature>
<keyword evidence="3" id="KW-0808">Transferase</keyword>
<evidence type="ECO:0000256" key="1">
    <source>
        <dbReference type="ARBA" id="ARBA00004141"/>
    </source>
</evidence>
<keyword evidence="3" id="KW-0328">Glycosyltransferase</keyword>
<proteinExistence type="predicted"/>
<dbReference type="SUPFAM" id="SSF53448">
    <property type="entry name" value="Nucleotide-diphospho-sugar transferases"/>
    <property type="match status" value="1"/>
</dbReference>
<feature type="region of interest" description="Disordered" evidence="7">
    <location>
        <begin position="1"/>
        <end position="90"/>
    </location>
</feature>
<dbReference type="EMBL" id="LK052886">
    <property type="protein sequence ID" value="CDR37623.1"/>
    <property type="molecule type" value="Genomic_DNA"/>
</dbReference>
<keyword evidence="6 8" id="KW-0472">Membrane</keyword>
<dbReference type="PhylomeDB" id="A0A061AQI3"/>
<feature type="transmembrane region" description="Helical" evidence="8">
    <location>
        <begin position="953"/>
        <end position="976"/>
    </location>
</feature>
<feature type="region of interest" description="Disordered" evidence="7">
    <location>
        <begin position="178"/>
        <end position="203"/>
    </location>
</feature>
<dbReference type="Pfam" id="PF08407">
    <property type="entry name" value="Chitin_synth_1N"/>
    <property type="match status" value="1"/>
</dbReference>